<evidence type="ECO:0000259" key="5">
    <source>
        <dbReference type="Pfam" id="PF00389"/>
    </source>
</evidence>
<proteinExistence type="inferred from homology"/>
<evidence type="ECO:0000256" key="4">
    <source>
        <dbReference type="RuleBase" id="RU003719"/>
    </source>
</evidence>
<dbReference type="PANTHER" id="PTHR43761">
    <property type="entry name" value="D-ISOMER SPECIFIC 2-HYDROXYACID DEHYDROGENASE FAMILY PROTEIN (AFU_ORTHOLOGUE AFUA_1G13630)"/>
    <property type="match status" value="1"/>
</dbReference>
<reference evidence="7 8" key="1">
    <citation type="submission" date="2017-10" db="EMBL/GenBank/DDBJ databases">
        <title>Draft genome of two endophytic bacteria isolated from 'guarana' Paullinia cupana (Mart.) Ducke.</title>
        <authorList>
            <person name="Siqueira K.A."/>
            <person name="Liotti R.G."/>
            <person name="Mendes T.A."/>
            <person name="Soares M.A."/>
        </authorList>
    </citation>
    <scope>NUCLEOTIDE SEQUENCE [LARGE SCALE GENOMIC DNA]</scope>
    <source>
        <strain evidence="7 8">342</strain>
    </source>
</reference>
<dbReference type="RefSeq" id="WP_105594643.1">
    <property type="nucleotide sequence ID" value="NZ_PDET01000018.1"/>
</dbReference>
<dbReference type="OrthoDB" id="9805416at2"/>
<comment type="similarity">
    <text evidence="1 4">Belongs to the D-isomer specific 2-hydroxyacid dehydrogenase family.</text>
</comment>
<keyword evidence="2 4" id="KW-0560">Oxidoreductase</keyword>
<evidence type="ECO:0000313" key="7">
    <source>
        <dbReference type="EMBL" id="PRD13462.1"/>
    </source>
</evidence>
<dbReference type="Proteomes" id="UP000239181">
    <property type="component" value="Unassembled WGS sequence"/>
</dbReference>
<dbReference type="AlphaFoldDB" id="A0A2S9I6P5"/>
<dbReference type="InterPro" id="IPR036291">
    <property type="entry name" value="NAD(P)-bd_dom_sf"/>
</dbReference>
<dbReference type="SUPFAM" id="SSF51735">
    <property type="entry name" value="NAD(P)-binding Rossmann-fold domains"/>
    <property type="match status" value="1"/>
</dbReference>
<keyword evidence="8" id="KW-1185">Reference proteome</keyword>
<dbReference type="GO" id="GO:0016616">
    <property type="term" value="F:oxidoreductase activity, acting on the CH-OH group of donors, NAD or NADP as acceptor"/>
    <property type="evidence" value="ECO:0007669"/>
    <property type="project" value="InterPro"/>
</dbReference>
<organism evidence="7 8">
    <name type="scientific">Pantoea coffeiphila</name>
    <dbReference type="NCBI Taxonomy" id="1465635"/>
    <lineage>
        <taxon>Bacteria</taxon>
        <taxon>Pseudomonadati</taxon>
        <taxon>Pseudomonadota</taxon>
        <taxon>Gammaproteobacteria</taxon>
        <taxon>Enterobacterales</taxon>
        <taxon>Erwiniaceae</taxon>
        <taxon>Pantoea</taxon>
    </lineage>
</organism>
<evidence type="ECO:0000313" key="8">
    <source>
        <dbReference type="Proteomes" id="UP000239181"/>
    </source>
</evidence>
<evidence type="ECO:0000259" key="6">
    <source>
        <dbReference type="Pfam" id="PF02826"/>
    </source>
</evidence>
<protein>
    <submittedName>
        <fullName evidence="7">Hydroxyacid dehydrogenase</fullName>
    </submittedName>
</protein>
<dbReference type="GO" id="GO:0051287">
    <property type="term" value="F:NAD binding"/>
    <property type="evidence" value="ECO:0007669"/>
    <property type="project" value="InterPro"/>
</dbReference>
<feature type="domain" description="D-isomer specific 2-hydroxyacid dehydrogenase NAD-binding" evidence="6">
    <location>
        <begin position="115"/>
        <end position="293"/>
    </location>
</feature>
<keyword evidence="3" id="KW-0520">NAD</keyword>
<comment type="caution">
    <text evidence="7">The sequence shown here is derived from an EMBL/GenBank/DDBJ whole genome shotgun (WGS) entry which is preliminary data.</text>
</comment>
<dbReference type="Pfam" id="PF00389">
    <property type="entry name" value="2-Hacid_dh"/>
    <property type="match status" value="1"/>
</dbReference>
<gene>
    <name evidence="7" type="ORF">CQW29_20775</name>
</gene>
<evidence type="ECO:0000256" key="1">
    <source>
        <dbReference type="ARBA" id="ARBA00005854"/>
    </source>
</evidence>
<dbReference type="InterPro" id="IPR006140">
    <property type="entry name" value="D-isomer_DH_NAD-bd"/>
</dbReference>
<dbReference type="SUPFAM" id="SSF52283">
    <property type="entry name" value="Formate/glycerate dehydrogenase catalytic domain-like"/>
    <property type="match status" value="1"/>
</dbReference>
<dbReference type="Pfam" id="PF02826">
    <property type="entry name" value="2-Hacid_dh_C"/>
    <property type="match status" value="1"/>
</dbReference>
<accession>A0A2S9I6P5</accession>
<dbReference type="PANTHER" id="PTHR43761:SF1">
    <property type="entry name" value="D-ISOMER SPECIFIC 2-HYDROXYACID DEHYDROGENASE CATALYTIC DOMAIN-CONTAINING PROTEIN-RELATED"/>
    <property type="match status" value="1"/>
</dbReference>
<dbReference type="InterPro" id="IPR006139">
    <property type="entry name" value="D-isomer_2_OHA_DH_cat_dom"/>
</dbReference>
<dbReference type="EMBL" id="PDET01000018">
    <property type="protein sequence ID" value="PRD13462.1"/>
    <property type="molecule type" value="Genomic_DNA"/>
</dbReference>
<feature type="domain" description="D-isomer specific 2-hydroxyacid dehydrogenase catalytic" evidence="5">
    <location>
        <begin position="19"/>
        <end position="318"/>
    </location>
</feature>
<name>A0A2S9I6P5_9GAMM</name>
<dbReference type="InterPro" id="IPR050418">
    <property type="entry name" value="D-iso_2-hydroxyacid_DH_PdxB"/>
</dbReference>
<dbReference type="Gene3D" id="3.40.50.720">
    <property type="entry name" value="NAD(P)-binding Rossmann-like Domain"/>
    <property type="match status" value="2"/>
</dbReference>
<sequence>MKIVICDHKESLDRDVAAEINLFKQQLGQNTEVIIHEYNGDNQALNEVIADADGIMTSYVTFTYDMISACRRLKGISINATGYNFIDLQSASRNNVQVAVIAEYCTQEVSEHAMTLGLAVARNIKAYGRSIEQKGKYAFNCVSGMFRLEGSTFGIMGLGKIGQAVARKAQGFGMKVIAFSPSCPAAVAEGLGITLVDKDRLLKESHFICLTMSLNAGNVNILDREAFAKMEQRPIIINVSRGQMIDEEALVEALDNNLIFGAGLDVLVEESDEYIASSPLVGRDNVVITPHAAFYSDFSMQENQRIGVSNLVNILTGNINDVARIVSA</sequence>
<evidence type="ECO:0000256" key="3">
    <source>
        <dbReference type="ARBA" id="ARBA00023027"/>
    </source>
</evidence>
<evidence type="ECO:0000256" key="2">
    <source>
        <dbReference type="ARBA" id="ARBA00023002"/>
    </source>
</evidence>